<dbReference type="InterPro" id="IPR022946">
    <property type="entry name" value="UPF0313"/>
</dbReference>
<feature type="binding site" evidence="6">
    <location>
        <position position="323"/>
    </location>
    <ligand>
        <name>[4Fe-4S] cluster</name>
        <dbReference type="ChEBI" id="CHEBI:49883"/>
        <note>4Fe-4S-S-AdoMet</note>
    </ligand>
</feature>
<evidence type="ECO:0000256" key="5">
    <source>
        <dbReference type="ARBA" id="ARBA00023014"/>
    </source>
</evidence>
<evidence type="ECO:0000259" key="8">
    <source>
        <dbReference type="PROSITE" id="PS51918"/>
    </source>
</evidence>
<keyword evidence="4 6" id="KW-0408">Iron</keyword>
<dbReference type="Pfam" id="PF04055">
    <property type="entry name" value="Radical_SAM"/>
    <property type="match status" value="1"/>
</dbReference>
<keyword evidence="1 6" id="KW-0004">4Fe-4S</keyword>
<accession>S7U242</accession>
<feature type="binding site" evidence="6">
    <location>
        <position position="326"/>
    </location>
    <ligand>
        <name>[4Fe-4S] cluster</name>
        <dbReference type="ChEBI" id="CHEBI:49883"/>
        <note>4Fe-4S-S-AdoMet</note>
    </ligand>
</feature>
<reference evidence="9 10" key="1">
    <citation type="journal article" date="2013" name="Genome Announc.">
        <title>Draft genome sequences for three mercury-methylating, sulfate-reducing bacteria.</title>
        <authorList>
            <person name="Brown S.D."/>
            <person name="Hurt R.A.Jr."/>
            <person name="Gilmour C.C."/>
            <person name="Elias D.A."/>
        </authorList>
    </citation>
    <scope>NUCLEOTIDE SEQUENCE [LARGE SCALE GENOMIC DNA]</scope>
    <source>
        <strain evidence="9 10">DSM 2059</strain>
    </source>
</reference>
<dbReference type="GO" id="GO:0051539">
    <property type="term" value="F:4 iron, 4 sulfur cluster binding"/>
    <property type="evidence" value="ECO:0007669"/>
    <property type="project" value="UniProtKB-KW"/>
</dbReference>
<evidence type="ECO:0000256" key="3">
    <source>
        <dbReference type="ARBA" id="ARBA00022723"/>
    </source>
</evidence>
<feature type="compositionally biased region" description="Basic residues" evidence="7">
    <location>
        <begin position="583"/>
        <end position="598"/>
    </location>
</feature>
<dbReference type="SUPFAM" id="SSF102114">
    <property type="entry name" value="Radical SAM enzymes"/>
    <property type="match status" value="1"/>
</dbReference>
<dbReference type="eggNOG" id="COG1032">
    <property type="taxonomic scope" value="Bacteria"/>
</dbReference>
<dbReference type="Proteomes" id="UP000014977">
    <property type="component" value="Unassembled WGS sequence"/>
</dbReference>
<feature type="domain" description="Radical SAM core" evidence="8">
    <location>
        <begin position="304"/>
        <end position="579"/>
    </location>
</feature>
<dbReference type="OrthoDB" id="9803479at2"/>
<dbReference type="Pfam" id="PF08497">
    <property type="entry name" value="Radical_SAM_N"/>
    <property type="match status" value="1"/>
</dbReference>
<proteinExistence type="inferred from homology"/>
<name>S7U242_DESML</name>
<comment type="cofactor">
    <cofactor evidence="6">
        <name>[4Fe-4S] cluster</name>
        <dbReference type="ChEBI" id="CHEBI:49883"/>
    </cofactor>
    <text evidence="6">Binds 1 [4Fe-4S] cluster. The cluster is coordinated with 3 cysteines and an exchangeable S-adenosyl-L-methionine.</text>
</comment>
<keyword evidence="5 6" id="KW-0411">Iron-sulfur</keyword>
<dbReference type="AlphaFoldDB" id="S7U242"/>
<dbReference type="PANTHER" id="PTHR32331:SF0">
    <property type="entry name" value="UPF0313 PROTEIN YGIQ"/>
    <property type="match status" value="1"/>
</dbReference>
<dbReference type="RefSeq" id="WP_020875738.1">
    <property type="nucleotide sequence ID" value="NZ_ATHJ01000058.1"/>
</dbReference>
<evidence type="ECO:0000256" key="4">
    <source>
        <dbReference type="ARBA" id="ARBA00023004"/>
    </source>
</evidence>
<dbReference type="GO" id="GO:0005506">
    <property type="term" value="F:iron ion binding"/>
    <property type="evidence" value="ECO:0007669"/>
    <property type="project" value="UniProtKB-UniRule"/>
</dbReference>
<dbReference type="SFLD" id="SFLDG01069">
    <property type="entry name" value="UPF0313"/>
    <property type="match status" value="1"/>
</dbReference>
<dbReference type="InterPro" id="IPR024560">
    <property type="entry name" value="UPF0313_C"/>
</dbReference>
<evidence type="ECO:0000256" key="7">
    <source>
        <dbReference type="SAM" id="MobiDB-lite"/>
    </source>
</evidence>
<comment type="similarity">
    <text evidence="6">Belongs to the UPF0313 family.</text>
</comment>
<dbReference type="PANTHER" id="PTHR32331">
    <property type="entry name" value="UPF0313 PROTEIN YGIQ"/>
    <property type="match status" value="1"/>
</dbReference>
<gene>
    <name evidence="9" type="ORF">dsmv_1391</name>
</gene>
<dbReference type="SFLD" id="SFLDS00029">
    <property type="entry name" value="Radical_SAM"/>
    <property type="match status" value="1"/>
</dbReference>
<dbReference type="PROSITE" id="PS51918">
    <property type="entry name" value="RADICAL_SAM"/>
    <property type="match status" value="1"/>
</dbReference>
<sequence>MTTSAFSPTFPPATREEMLRLGWDRLDVILVTGDAYIDSPFIGTAVIARVLLDAGYRVGVIPQPDTASGRDITRLGEPLLFWGVSGGCLDAMVANITASGKRRRQDDLTPGGINNRRPDRAVIVYANLIRRYFKSTAPIVLGGIEASLRRISHYDAVSDSVRRSILFDAKADLLAYGMAEKTVLKIASILRADGDISALRTVRGICYVSRDLPEPVPEFPEPDGVLPDHSAAARDKGEFTRMFRLFYANADPMTARRLCQRQDTRYLVQNPPQSPLSSAELDRIHELPYAREVHPCHRNDGPVRALDTIRFALVAHRGCYGECRFCAITVHQGRHVVSRSEDSIVREAAAFTAHPLFKGIISDVGGPTANMYGMECRKKQRDGACVDRGCLFPDVCPGMPVRHDRQLRLLERLRTLPGVRRVFIASGIRYDLILKDRKHGERYLEEILRHHVSGQLKIAPEHVDAGVLNRMGKPGQEVLEAFIRLFTHLKRKKALDGFLTYYFMAAHPGCTQADMAGLRAFAEKKLHLLPEQTQIFTPTPATWSTLMYHTGRDPFTEETIFVERDRAARERQKAAVTPARSERPKRRSPRRRKGQGTL</sequence>
<dbReference type="EMBL" id="ATHJ01000058">
    <property type="protein sequence ID" value="EPR43070.1"/>
    <property type="molecule type" value="Genomic_DNA"/>
</dbReference>
<comment type="caution">
    <text evidence="9">The sequence shown here is derived from an EMBL/GenBank/DDBJ whole genome shotgun (WGS) entry which is preliminary data.</text>
</comment>
<dbReference type="HAMAP" id="MF_01251">
    <property type="entry name" value="UPF0313"/>
    <property type="match status" value="1"/>
</dbReference>
<evidence type="ECO:0000313" key="10">
    <source>
        <dbReference type="Proteomes" id="UP000014977"/>
    </source>
</evidence>
<dbReference type="SFLD" id="SFLDG01082">
    <property type="entry name" value="B12-binding_domain_containing"/>
    <property type="match status" value="1"/>
</dbReference>
<protein>
    <recommendedName>
        <fullName evidence="8">Radical SAM core domain-containing protein</fullName>
    </recommendedName>
</protein>
<keyword evidence="10" id="KW-1185">Reference proteome</keyword>
<keyword evidence="3 6" id="KW-0479">Metal-binding</keyword>
<dbReference type="SMART" id="SM00729">
    <property type="entry name" value="Elp3"/>
    <property type="match status" value="1"/>
</dbReference>
<evidence type="ECO:0000256" key="1">
    <source>
        <dbReference type="ARBA" id="ARBA00022485"/>
    </source>
</evidence>
<organism evidence="9 10">
    <name type="scientific">Desulfococcus multivorans DSM 2059</name>
    <dbReference type="NCBI Taxonomy" id="1121405"/>
    <lineage>
        <taxon>Bacteria</taxon>
        <taxon>Pseudomonadati</taxon>
        <taxon>Thermodesulfobacteriota</taxon>
        <taxon>Desulfobacteria</taxon>
        <taxon>Desulfobacterales</taxon>
        <taxon>Desulfococcaceae</taxon>
        <taxon>Desulfococcus</taxon>
    </lineage>
</organism>
<dbReference type="GO" id="GO:0003824">
    <property type="term" value="F:catalytic activity"/>
    <property type="evidence" value="ECO:0007669"/>
    <property type="project" value="InterPro"/>
</dbReference>
<evidence type="ECO:0000256" key="2">
    <source>
        <dbReference type="ARBA" id="ARBA00022691"/>
    </source>
</evidence>
<keyword evidence="2 6" id="KW-0949">S-adenosyl-L-methionine</keyword>
<dbReference type="NCBIfam" id="TIGR03904">
    <property type="entry name" value="SAM_YgiQ"/>
    <property type="match status" value="1"/>
</dbReference>
<dbReference type="InterPro" id="IPR006638">
    <property type="entry name" value="Elp3/MiaA/NifB-like_rSAM"/>
</dbReference>
<feature type="region of interest" description="Disordered" evidence="7">
    <location>
        <begin position="566"/>
        <end position="598"/>
    </location>
</feature>
<dbReference type="InterPro" id="IPR007197">
    <property type="entry name" value="rSAM"/>
</dbReference>
<dbReference type="InterPro" id="IPR023404">
    <property type="entry name" value="rSAM_horseshoe"/>
</dbReference>
<dbReference type="Pfam" id="PF11842">
    <property type="entry name" value="DUF3362"/>
    <property type="match status" value="1"/>
</dbReference>
<dbReference type="InterPro" id="IPR058240">
    <property type="entry name" value="rSAM_sf"/>
</dbReference>
<feature type="binding site" evidence="6">
    <location>
        <position position="319"/>
    </location>
    <ligand>
        <name>[4Fe-4S] cluster</name>
        <dbReference type="ChEBI" id="CHEBI:49883"/>
        <note>4Fe-4S-S-AdoMet</note>
    </ligand>
</feature>
<evidence type="ECO:0000313" key="9">
    <source>
        <dbReference type="EMBL" id="EPR43070.1"/>
    </source>
</evidence>
<evidence type="ECO:0000256" key="6">
    <source>
        <dbReference type="HAMAP-Rule" id="MF_01251"/>
    </source>
</evidence>
<dbReference type="Gene3D" id="3.80.30.20">
    <property type="entry name" value="tm_1862 like domain"/>
    <property type="match status" value="1"/>
</dbReference>
<dbReference type="PATRIC" id="fig|1121405.3.peg.709"/>
<dbReference type="InterPro" id="IPR013704">
    <property type="entry name" value="UPF0313_N"/>
</dbReference>